<organism evidence="1 2">
    <name type="scientific">Streptosporangium longisporum</name>
    <dbReference type="NCBI Taxonomy" id="46187"/>
    <lineage>
        <taxon>Bacteria</taxon>
        <taxon>Bacillati</taxon>
        <taxon>Actinomycetota</taxon>
        <taxon>Actinomycetes</taxon>
        <taxon>Streptosporangiales</taxon>
        <taxon>Streptosporangiaceae</taxon>
        <taxon>Streptosporangium</taxon>
    </lineage>
</organism>
<dbReference type="RefSeq" id="WP_344887221.1">
    <property type="nucleotide sequence ID" value="NZ_BAAAWD010000002.1"/>
</dbReference>
<dbReference type="Gene3D" id="3.10.310.10">
    <property type="entry name" value="Diaminopimelate Epimerase, Chain A, domain 1"/>
    <property type="match status" value="2"/>
</dbReference>
<dbReference type="SUPFAM" id="SSF54506">
    <property type="entry name" value="Diaminopimelate epimerase-like"/>
    <property type="match status" value="1"/>
</dbReference>
<name>A0ABN3XQ31_9ACTN</name>
<protein>
    <submittedName>
        <fullName evidence="1">PhzF family phenazine biosynthesis protein</fullName>
    </submittedName>
</protein>
<comment type="caution">
    <text evidence="1">The sequence shown here is derived from an EMBL/GenBank/DDBJ whole genome shotgun (WGS) entry which is preliminary data.</text>
</comment>
<dbReference type="PANTHER" id="PTHR13774">
    <property type="entry name" value="PHENAZINE BIOSYNTHESIS PROTEIN"/>
    <property type="match status" value="1"/>
</dbReference>
<sequence length="298" mass="31894">MAYDFALVDVFSDRPFGGNQLAVFPDAEGIGEQTMQQLAREFNFSETTFVLPPRDPTRSFRIRIFTPNQELPFAGHPTVGTAAVLAGSGPSRQTFVFEEGVGPVTVTVEGGLIRLHLQDPVYESTDEAPPATAVARALTLPEDAIVDSWYAGIGLRFCFIRLAGPELVDQARLDRAAWEAGIAERWSPHLYVFAGDLRDGAHVYSRFFAPAVGVHEDPATGSAAASLVAGLARRSPGRHGTYRLRISQGVAMGRPSTLQGTAHKENGLLTQVVVGGNAVVVGSGTMDLPAEAVRRPTP</sequence>
<dbReference type="InterPro" id="IPR003719">
    <property type="entry name" value="Phenazine_PhzF-like"/>
</dbReference>
<dbReference type="EMBL" id="BAAAWD010000002">
    <property type="protein sequence ID" value="GAA2987028.1"/>
    <property type="molecule type" value="Genomic_DNA"/>
</dbReference>
<dbReference type="NCBIfam" id="TIGR00654">
    <property type="entry name" value="PhzF_family"/>
    <property type="match status" value="1"/>
</dbReference>
<dbReference type="PIRSF" id="PIRSF016184">
    <property type="entry name" value="PhzC_PhzF"/>
    <property type="match status" value="1"/>
</dbReference>
<gene>
    <name evidence="1" type="ORF">GCM10017559_03470</name>
</gene>
<dbReference type="Proteomes" id="UP001499930">
    <property type="component" value="Unassembled WGS sequence"/>
</dbReference>
<dbReference type="PANTHER" id="PTHR13774:SF32">
    <property type="entry name" value="ANTISENSE-ENHANCING SEQUENCE 1"/>
    <property type="match status" value="1"/>
</dbReference>
<accession>A0ABN3XQ31</accession>
<keyword evidence="2" id="KW-1185">Reference proteome</keyword>
<proteinExistence type="predicted"/>
<evidence type="ECO:0000313" key="1">
    <source>
        <dbReference type="EMBL" id="GAA2987028.1"/>
    </source>
</evidence>
<dbReference type="Pfam" id="PF02567">
    <property type="entry name" value="PhzC-PhzF"/>
    <property type="match status" value="1"/>
</dbReference>
<evidence type="ECO:0000313" key="2">
    <source>
        <dbReference type="Proteomes" id="UP001499930"/>
    </source>
</evidence>
<reference evidence="1 2" key="1">
    <citation type="journal article" date="2019" name="Int. J. Syst. Evol. Microbiol.">
        <title>The Global Catalogue of Microorganisms (GCM) 10K type strain sequencing project: providing services to taxonomists for standard genome sequencing and annotation.</title>
        <authorList>
            <consortium name="The Broad Institute Genomics Platform"/>
            <consortium name="The Broad Institute Genome Sequencing Center for Infectious Disease"/>
            <person name="Wu L."/>
            <person name="Ma J."/>
        </authorList>
    </citation>
    <scope>NUCLEOTIDE SEQUENCE [LARGE SCALE GENOMIC DNA]</scope>
    <source>
        <strain evidence="1 2">JCM 3106</strain>
    </source>
</reference>